<dbReference type="Proteomes" id="UP000234891">
    <property type="component" value="Unassembled WGS sequence"/>
</dbReference>
<keyword evidence="1" id="KW-0812">Transmembrane</keyword>
<accession>A0A2N5NY70</accession>
<gene>
    <name evidence="2" type="ORF">CDL26_16575</name>
</gene>
<keyword evidence="1" id="KW-0472">Membrane</keyword>
<keyword evidence="1" id="KW-1133">Transmembrane helix</keyword>
<comment type="caution">
    <text evidence="2">The sequence shown here is derived from an EMBL/GenBank/DDBJ whole genome shotgun (WGS) entry which is preliminary data.</text>
</comment>
<reference evidence="2 3" key="1">
    <citation type="journal article" date="2017" name="Genome Med.">
        <title>A novel Ruminococcus gnavus clade enriched in inflammatory bowel disease patients.</title>
        <authorList>
            <person name="Hall A.B."/>
            <person name="Yassour M."/>
            <person name="Sauk J."/>
            <person name="Garner A."/>
            <person name="Jiang X."/>
            <person name="Arthur T."/>
            <person name="Lagoudas G.K."/>
            <person name="Vatanen T."/>
            <person name="Fornelos N."/>
            <person name="Wilson R."/>
            <person name="Bertha M."/>
            <person name="Cohen M."/>
            <person name="Garber J."/>
            <person name="Khalili H."/>
            <person name="Gevers D."/>
            <person name="Ananthakrishnan A.N."/>
            <person name="Kugathasan S."/>
            <person name="Lander E.S."/>
            <person name="Blainey P."/>
            <person name="Vlamakis H."/>
            <person name="Xavier R.J."/>
            <person name="Huttenhower C."/>
        </authorList>
    </citation>
    <scope>NUCLEOTIDE SEQUENCE [LARGE SCALE GENOMIC DNA]</scope>
    <source>
        <strain evidence="2 3">RJX1124</strain>
    </source>
</reference>
<dbReference type="RefSeq" id="WP_101871656.1">
    <property type="nucleotide sequence ID" value="NZ_NIHS01000075.1"/>
</dbReference>
<name>A0A2N5NY70_MEDGN</name>
<dbReference type="EMBL" id="NIHS01000075">
    <property type="protein sequence ID" value="PLT67829.1"/>
    <property type="molecule type" value="Genomic_DNA"/>
</dbReference>
<evidence type="ECO:0000313" key="3">
    <source>
        <dbReference type="Proteomes" id="UP000234891"/>
    </source>
</evidence>
<organism evidence="2 3">
    <name type="scientific">Mediterraneibacter gnavus</name>
    <name type="common">Ruminococcus gnavus</name>
    <dbReference type="NCBI Taxonomy" id="33038"/>
    <lineage>
        <taxon>Bacteria</taxon>
        <taxon>Bacillati</taxon>
        <taxon>Bacillota</taxon>
        <taxon>Clostridia</taxon>
        <taxon>Lachnospirales</taxon>
        <taxon>Lachnospiraceae</taxon>
        <taxon>Mediterraneibacter</taxon>
    </lineage>
</organism>
<feature type="transmembrane region" description="Helical" evidence="1">
    <location>
        <begin position="88"/>
        <end position="109"/>
    </location>
</feature>
<dbReference type="AlphaFoldDB" id="A0A2N5NY70"/>
<protein>
    <submittedName>
        <fullName evidence="2">Uncharacterized protein</fullName>
    </submittedName>
</protein>
<proteinExistence type="predicted"/>
<evidence type="ECO:0000313" key="2">
    <source>
        <dbReference type="EMBL" id="PLT67829.1"/>
    </source>
</evidence>
<sequence length="162" mass="19131">MKMTHSAVGYSEYLLQEYYEKDSLSEECQKKVGTTDILIMPYKYNEEFYFADETVSFYKFCKSRNVEYNIDILADENVKVRSLHSFDIWMPLIFVAKNILLPIAINIVSDYIIQKRKGREDEPCDVDITFKVKHGDDFKELRYKGSAEAFKENFEKIDINNL</sequence>
<evidence type="ECO:0000256" key="1">
    <source>
        <dbReference type="SAM" id="Phobius"/>
    </source>
</evidence>